<evidence type="ECO:0000313" key="2">
    <source>
        <dbReference type="EMBL" id="MCQ0969130.1"/>
    </source>
</evidence>
<feature type="chain" id="PRO_5046860850" evidence="1">
    <location>
        <begin position="29"/>
        <end position="353"/>
    </location>
</feature>
<protein>
    <submittedName>
        <fullName evidence="2">TAXI family TRAP transporter solute-binding subunit</fullName>
    </submittedName>
</protein>
<dbReference type="RefSeq" id="WP_255328089.1">
    <property type="nucleotide sequence ID" value="NZ_JAKZEU010000001.1"/>
</dbReference>
<reference evidence="2 3" key="1">
    <citation type="submission" date="2022-03" db="EMBL/GenBank/DDBJ databases">
        <authorList>
            <person name="He Y."/>
        </authorList>
    </citation>
    <scope>NUCLEOTIDE SEQUENCE [LARGE SCALE GENOMIC DNA]</scope>
    <source>
        <strain evidence="2 3">TK19116</strain>
        <plasmid evidence="2">unnamed1</plasmid>
    </source>
</reference>
<dbReference type="Proteomes" id="UP001203945">
    <property type="component" value="Unassembled WGS sequence"/>
</dbReference>
<geneLocation type="plasmid" evidence="2">
    <name>unnamed1</name>
</geneLocation>
<sequence>MIALPIARACAVLFAALSFVAPPGKAVAQEAQMSIMTGSPSGTYIQFGRDLSGLMETCGQTMEVVESAGSLENFLAVRQRPNTQFGIVQSDVLEYMRTFAAEDQAIARAVAGVRIAVPLYDEELHILAKADIETLGDLAGKRVAIGVENSGTYLTSSLILSLAGIEPAERVLLNPAEALPQLQDGQIDALVYVAGAPATLFQDESIDGDTLHLVPITDEVLRSVYSWSTIPEGTYAFQTGPLDTVAVKAVLMTYDYQPRRNAYHRSSCAAVSEMSHQILTRLDQLKESGHPKWKSVDLADVPPGWDIGQCVNAGIAPDYVSNCTPPATATTTPAPESEANSAYRRNICAVMGC</sequence>
<dbReference type="EMBL" id="JAKZEU010000001">
    <property type="protein sequence ID" value="MCQ0969130.1"/>
    <property type="molecule type" value="Genomic_DNA"/>
</dbReference>
<dbReference type="NCBIfam" id="TIGR02122">
    <property type="entry name" value="TRAP_TAXI"/>
    <property type="match status" value="1"/>
</dbReference>
<keyword evidence="3" id="KW-1185">Reference proteome</keyword>
<keyword evidence="2" id="KW-0614">Plasmid</keyword>
<evidence type="ECO:0000313" key="3">
    <source>
        <dbReference type="Proteomes" id="UP001203945"/>
    </source>
</evidence>
<keyword evidence="1" id="KW-0732">Signal</keyword>
<comment type="caution">
    <text evidence="2">The sequence shown here is derived from an EMBL/GenBank/DDBJ whole genome shotgun (WGS) entry which is preliminary data.</text>
</comment>
<dbReference type="PANTHER" id="PTHR42941">
    <property type="entry name" value="SLL1037 PROTEIN"/>
    <property type="match status" value="1"/>
</dbReference>
<dbReference type="Pfam" id="PF16868">
    <property type="entry name" value="NMT1_3"/>
    <property type="match status" value="1"/>
</dbReference>
<organism evidence="2 3">
    <name type="scientific">Paracoccus albicereus</name>
    <dbReference type="NCBI Taxonomy" id="2922394"/>
    <lineage>
        <taxon>Bacteria</taxon>
        <taxon>Pseudomonadati</taxon>
        <taxon>Pseudomonadota</taxon>
        <taxon>Alphaproteobacteria</taxon>
        <taxon>Rhodobacterales</taxon>
        <taxon>Paracoccaceae</taxon>
        <taxon>Paracoccus</taxon>
    </lineage>
</organism>
<accession>A0ABT1MLG2</accession>
<dbReference type="Gene3D" id="3.40.190.10">
    <property type="entry name" value="Periplasmic binding protein-like II"/>
    <property type="match status" value="2"/>
</dbReference>
<dbReference type="SUPFAM" id="SSF53850">
    <property type="entry name" value="Periplasmic binding protein-like II"/>
    <property type="match status" value="1"/>
</dbReference>
<dbReference type="PANTHER" id="PTHR42941:SF1">
    <property type="entry name" value="SLL1037 PROTEIN"/>
    <property type="match status" value="1"/>
</dbReference>
<name>A0ABT1MLG2_9RHOB</name>
<feature type="signal peptide" evidence="1">
    <location>
        <begin position="1"/>
        <end position="28"/>
    </location>
</feature>
<gene>
    <name evidence="2" type="ORF">MLD63_01605</name>
</gene>
<proteinExistence type="predicted"/>
<evidence type="ECO:0000256" key="1">
    <source>
        <dbReference type="SAM" id="SignalP"/>
    </source>
</evidence>
<dbReference type="InterPro" id="IPR011852">
    <property type="entry name" value="TRAP_TAXI"/>
</dbReference>